<evidence type="ECO:0000313" key="1">
    <source>
        <dbReference type="EMBL" id="KAF9457758.1"/>
    </source>
</evidence>
<proteinExistence type="predicted"/>
<name>A0A9P5XUE3_9AGAR</name>
<organism evidence="1 2">
    <name type="scientific">Collybia nuda</name>
    <dbReference type="NCBI Taxonomy" id="64659"/>
    <lineage>
        <taxon>Eukaryota</taxon>
        <taxon>Fungi</taxon>
        <taxon>Dikarya</taxon>
        <taxon>Basidiomycota</taxon>
        <taxon>Agaricomycotina</taxon>
        <taxon>Agaricomycetes</taxon>
        <taxon>Agaricomycetidae</taxon>
        <taxon>Agaricales</taxon>
        <taxon>Tricholomatineae</taxon>
        <taxon>Clitocybaceae</taxon>
        <taxon>Collybia</taxon>
    </lineage>
</organism>
<sequence length="191" mass="20477">MSPEVSLGPGALPNLRHLTADMFNVTLLALGNVLSLKTLESLSTGGVGGRGSTGALADMGSALEMLGGLPGLTTLKLELNDIEDETGTAHWVERLGQLCPAVEHFWGDMYVEWAAIEHQNIFASYKNLKQQILPDSDPSVTPMRARVDGIQDFMAHNSSRDAKGAITSIVDRLGGQPVCIKAFPRIMCCPM</sequence>
<gene>
    <name evidence="1" type="ORF">BDZ94DRAFT_1272250</name>
</gene>
<evidence type="ECO:0000313" key="2">
    <source>
        <dbReference type="Proteomes" id="UP000807353"/>
    </source>
</evidence>
<protein>
    <submittedName>
        <fullName evidence="1">Uncharacterized protein</fullName>
    </submittedName>
</protein>
<comment type="caution">
    <text evidence="1">The sequence shown here is derived from an EMBL/GenBank/DDBJ whole genome shotgun (WGS) entry which is preliminary data.</text>
</comment>
<accession>A0A9P5XUE3</accession>
<dbReference type="AlphaFoldDB" id="A0A9P5XUE3"/>
<dbReference type="EMBL" id="MU150359">
    <property type="protein sequence ID" value="KAF9457758.1"/>
    <property type="molecule type" value="Genomic_DNA"/>
</dbReference>
<reference evidence="1" key="1">
    <citation type="submission" date="2020-11" db="EMBL/GenBank/DDBJ databases">
        <authorList>
            <consortium name="DOE Joint Genome Institute"/>
            <person name="Ahrendt S."/>
            <person name="Riley R."/>
            <person name="Andreopoulos W."/>
            <person name="Labutti K."/>
            <person name="Pangilinan J."/>
            <person name="Ruiz-Duenas F.J."/>
            <person name="Barrasa J.M."/>
            <person name="Sanchez-Garcia M."/>
            <person name="Camarero S."/>
            <person name="Miyauchi S."/>
            <person name="Serrano A."/>
            <person name="Linde D."/>
            <person name="Babiker R."/>
            <person name="Drula E."/>
            <person name="Ayuso-Fernandez I."/>
            <person name="Pacheco R."/>
            <person name="Padilla G."/>
            <person name="Ferreira P."/>
            <person name="Barriuso J."/>
            <person name="Kellner H."/>
            <person name="Castanera R."/>
            <person name="Alfaro M."/>
            <person name="Ramirez L."/>
            <person name="Pisabarro A.G."/>
            <person name="Kuo A."/>
            <person name="Tritt A."/>
            <person name="Lipzen A."/>
            <person name="He G."/>
            <person name="Yan M."/>
            <person name="Ng V."/>
            <person name="Cullen D."/>
            <person name="Martin F."/>
            <person name="Rosso M.-N."/>
            <person name="Henrissat B."/>
            <person name="Hibbett D."/>
            <person name="Martinez A.T."/>
            <person name="Grigoriev I.V."/>
        </authorList>
    </citation>
    <scope>NUCLEOTIDE SEQUENCE</scope>
    <source>
        <strain evidence="1">CBS 247.69</strain>
    </source>
</reference>
<keyword evidence="2" id="KW-1185">Reference proteome</keyword>
<dbReference type="Proteomes" id="UP000807353">
    <property type="component" value="Unassembled WGS sequence"/>
</dbReference>